<dbReference type="AlphaFoldDB" id="A0A382M582"/>
<reference evidence="2" key="1">
    <citation type="submission" date="2018-05" db="EMBL/GenBank/DDBJ databases">
        <authorList>
            <person name="Lanie J.A."/>
            <person name="Ng W.-L."/>
            <person name="Kazmierczak K.M."/>
            <person name="Andrzejewski T.M."/>
            <person name="Davidsen T.M."/>
            <person name="Wayne K.J."/>
            <person name="Tettelin H."/>
            <person name="Glass J.I."/>
            <person name="Rusch D."/>
            <person name="Podicherti R."/>
            <person name="Tsui H.-C.T."/>
            <person name="Winkler M.E."/>
        </authorList>
    </citation>
    <scope>NUCLEOTIDE SEQUENCE</scope>
</reference>
<dbReference type="PANTHER" id="PTHR30108:SF17">
    <property type="entry name" value="FERULIC ACID DECARBOXYLASE 1"/>
    <property type="match status" value="1"/>
</dbReference>
<dbReference type="GO" id="GO:0006744">
    <property type="term" value="P:ubiquinone biosynthetic process"/>
    <property type="evidence" value="ECO:0007669"/>
    <property type="project" value="TreeGrafter"/>
</dbReference>
<dbReference type="SUPFAM" id="SSF50475">
    <property type="entry name" value="FMN-binding split barrel"/>
    <property type="match status" value="1"/>
</dbReference>
<proteinExistence type="predicted"/>
<dbReference type="GO" id="GO:0005829">
    <property type="term" value="C:cytosol"/>
    <property type="evidence" value="ECO:0007669"/>
    <property type="project" value="TreeGrafter"/>
</dbReference>
<dbReference type="EMBL" id="UINC01091196">
    <property type="protein sequence ID" value="SVC43778.1"/>
    <property type="molecule type" value="Genomic_DNA"/>
</dbReference>
<evidence type="ECO:0000313" key="2">
    <source>
        <dbReference type="EMBL" id="SVC43778.1"/>
    </source>
</evidence>
<organism evidence="2">
    <name type="scientific">marine metagenome</name>
    <dbReference type="NCBI Taxonomy" id="408172"/>
    <lineage>
        <taxon>unclassified sequences</taxon>
        <taxon>metagenomes</taxon>
        <taxon>ecological metagenomes</taxon>
    </lineage>
</organism>
<gene>
    <name evidence="2" type="ORF">METZ01_LOCUS296632</name>
</gene>
<evidence type="ECO:0000259" key="1">
    <source>
        <dbReference type="Pfam" id="PF20695"/>
    </source>
</evidence>
<dbReference type="Pfam" id="PF20695">
    <property type="entry name" value="UbiD_N"/>
    <property type="match status" value="1"/>
</dbReference>
<dbReference type="GO" id="GO:0008694">
    <property type="term" value="F:4-hydroxy-3-polyprenylbenzoate decarboxylase activity"/>
    <property type="evidence" value="ECO:0007669"/>
    <property type="project" value="TreeGrafter"/>
</dbReference>
<protein>
    <recommendedName>
        <fullName evidence="1">3-octaprenyl-4-hydroxybenzoate carboxy-lyase-like N-terminal domain-containing protein</fullName>
    </recommendedName>
</protein>
<feature type="domain" description="3-octaprenyl-4-hydroxybenzoate carboxy-lyase-like N-terminal" evidence="1">
    <location>
        <begin position="10"/>
        <end position="84"/>
    </location>
</feature>
<sequence>MTYHSLREFLNQLENENELIRITDLVSPILEITEITDRISKQPGGGKAILFENVENSNMPVLINAFGSTKRINIALGVDDIERIPKEINKFLKITPPSSLLEKVKLLPMLLEAANFPPKMVSTKQACCQEVVITGNKVDLG</sequence>
<accession>A0A382M582</accession>
<feature type="non-terminal residue" evidence="2">
    <location>
        <position position="141"/>
    </location>
</feature>
<dbReference type="InterPro" id="IPR002830">
    <property type="entry name" value="UbiD"/>
</dbReference>
<dbReference type="PANTHER" id="PTHR30108">
    <property type="entry name" value="3-OCTAPRENYL-4-HYDROXYBENZOATE CARBOXY-LYASE-RELATED"/>
    <property type="match status" value="1"/>
</dbReference>
<dbReference type="InterPro" id="IPR049383">
    <property type="entry name" value="UbiD-like_N"/>
</dbReference>
<name>A0A382M582_9ZZZZ</name>